<evidence type="ECO:0000256" key="35">
    <source>
        <dbReference type="ARBA" id="ARBA00049480"/>
    </source>
</evidence>
<proteinExistence type="inferred from homology"/>
<comment type="catalytic activity">
    <reaction evidence="29">
        <text>N(omega),N(omega)-dimethyl-L-arginine + glyoxylate = 5-(3,3-dimethylguanidino)-2-oxopentanoate + glycine</text>
        <dbReference type="Rhea" id="RHEA:77311"/>
        <dbReference type="ChEBI" id="CHEBI:36655"/>
        <dbReference type="ChEBI" id="CHEBI:57305"/>
        <dbReference type="ChEBI" id="CHEBI:58326"/>
        <dbReference type="ChEBI" id="CHEBI:197301"/>
    </reaction>
</comment>
<evidence type="ECO:0000256" key="32">
    <source>
        <dbReference type="ARBA" id="ARBA00048560"/>
    </source>
</evidence>
<evidence type="ECO:0000256" key="13">
    <source>
        <dbReference type="ARBA" id="ARBA00041845"/>
    </source>
</evidence>
<dbReference type="Pfam" id="PF00202">
    <property type="entry name" value="Aminotran_3"/>
    <property type="match status" value="1"/>
</dbReference>
<keyword evidence="7" id="KW-0808">Transferase</keyword>
<evidence type="ECO:0000256" key="12">
    <source>
        <dbReference type="ARBA" id="ARBA00041662"/>
    </source>
</evidence>
<comment type="catalytic activity">
    <reaction evidence="33">
        <text>N(omega)-methyl-L-arginine + glyoxylate = 5-(3-methylguanidino)-2-oxopentanoate + glycine</text>
        <dbReference type="Rhea" id="RHEA:77323"/>
        <dbReference type="ChEBI" id="CHEBI:36655"/>
        <dbReference type="ChEBI" id="CHEBI:57305"/>
        <dbReference type="ChEBI" id="CHEBI:114953"/>
        <dbReference type="ChEBI" id="CHEBI:197314"/>
    </reaction>
</comment>
<sequence length="316" mass="35724">MKSSKMYRSPITVQQVKETFRNGRVADIRLPECNFTPQPYSGLPLEKLKKIRKTRLNPALTTHYSTPLALSQGYKQWLFDIDGRRYLDMFAGVCTVSVGHAHPKITEAVSKQISTLGHVSNIYLHTKLHEYAERLTDKFPGDLKVVYFVNSGSEANELAVLLARIFTNNYEVISLRNGYHGTGNLTMNVSAQSDSKYRILQAIRTHHVINPDVYKGLWGGSKCRDSPVQANRMCSCRGSECEAKDNYVKQFEELFDYSLPKKGAAAFIAEPIQGVGGIVQYPKGYLKEVVDVVRKHGGLFISDEVREFFFHVYSNN</sequence>
<comment type="catalytic activity">
    <reaction evidence="17">
        <text>(2S)-2-aminobutanoate + glyoxylate = 2-oxobutanoate + glycine</text>
        <dbReference type="Rhea" id="RHEA:77339"/>
        <dbReference type="ChEBI" id="CHEBI:16763"/>
        <dbReference type="ChEBI" id="CHEBI:36655"/>
        <dbReference type="ChEBI" id="CHEBI:57305"/>
        <dbReference type="ChEBI" id="CHEBI:74359"/>
    </reaction>
</comment>
<dbReference type="KEGG" id="apln:108744670"/>
<evidence type="ECO:0000256" key="16">
    <source>
        <dbReference type="ARBA" id="ARBA00043669"/>
    </source>
</evidence>
<comment type="catalytic activity">
    <reaction evidence="32">
        <text>N(omega),N(omega)-dimethyl-L-arginine + 2-oxobutanoate = 5-(3,3-dimethylguanidino)-2-oxopentanoate + (2S)-2-aminobutanoate</text>
        <dbReference type="Rhea" id="RHEA:77351"/>
        <dbReference type="ChEBI" id="CHEBI:16763"/>
        <dbReference type="ChEBI" id="CHEBI:58326"/>
        <dbReference type="ChEBI" id="CHEBI:74359"/>
        <dbReference type="ChEBI" id="CHEBI:197301"/>
    </reaction>
</comment>
<comment type="subunit">
    <text evidence="4">Homotetramer.</text>
</comment>
<comment type="similarity">
    <text evidence="3 37">Belongs to the class-III pyridoxal-phosphate-dependent aminotransferase family.</text>
</comment>
<dbReference type="GO" id="GO:0005739">
    <property type="term" value="C:mitochondrion"/>
    <property type="evidence" value="ECO:0007669"/>
    <property type="project" value="UniProtKB-SubCell"/>
</dbReference>
<evidence type="ECO:0000256" key="3">
    <source>
        <dbReference type="ARBA" id="ARBA00008954"/>
    </source>
</evidence>
<evidence type="ECO:0000256" key="21">
    <source>
        <dbReference type="ARBA" id="ARBA00043758"/>
    </source>
</evidence>
<dbReference type="AlphaFoldDB" id="A0A1W4XUF5"/>
<evidence type="ECO:0000256" key="18">
    <source>
        <dbReference type="ARBA" id="ARBA00043726"/>
    </source>
</evidence>
<evidence type="ECO:0000256" key="8">
    <source>
        <dbReference type="ARBA" id="ARBA00022898"/>
    </source>
</evidence>
<evidence type="ECO:0000256" key="29">
    <source>
        <dbReference type="ARBA" id="ARBA00047892"/>
    </source>
</evidence>
<dbReference type="OrthoDB" id="10261433at2759"/>
<evidence type="ECO:0000256" key="25">
    <source>
        <dbReference type="ARBA" id="ARBA00043826"/>
    </source>
</evidence>
<keyword evidence="6 39" id="KW-0032">Aminotransferase</keyword>
<accession>A0A1W4XUF5</accession>
<evidence type="ECO:0000256" key="30">
    <source>
        <dbReference type="ARBA" id="ARBA00048264"/>
    </source>
</evidence>
<comment type="catalytic activity">
    <reaction evidence="24">
        <text>3-oxopropanoate + L-alanine = beta-alanine + pyruvate</text>
        <dbReference type="Rhea" id="RHEA:14077"/>
        <dbReference type="ChEBI" id="CHEBI:15361"/>
        <dbReference type="ChEBI" id="CHEBI:33190"/>
        <dbReference type="ChEBI" id="CHEBI:57966"/>
        <dbReference type="ChEBI" id="CHEBI:57972"/>
        <dbReference type="EC" id="2.6.1.18"/>
    </reaction>
    <physiologicalReaction direction="right-to-left" evidence="24">
        <dbReference type="Rhea" id="RHEA:14079"/>
    </physiologicalReaction>
</comment>
<evidence type="ECO:0000256" key="20">
    <source>
        <dbReference type="ARBA" id="ARBA00043751"/>
    </source>
</evidence>
<comment type="cofactor">
    <cofactor evidence="1">
        <name>pyridoxal 5'-phosphate</name>
        <dbReference type="ChEBI" id="CHEBI:597326"/>
    </cofactor>
</comment>
<organism evidence="38 39">
    <name type="scientific">Agrilus planipennis</name>
    <name type="common">Emerald ash borer</name>
    <name type="synonym">Agrilus marcopoli</name>
    <dbReference type="NCBI Taxonomy" id="224129"/>
    <lineage>
        <taxon>Eukaryota</taxon>
        <taxon>Metazoa</taxon>
        <taxon>Ecdysozoa</taxon>
        <taxon>Arthropoda</taxon>
        <taxon>Hexapoda</taxon>
        <taxon>Insecta</taxon>
        <taxon>Pterygota</taxon>
        <taxon>Neoptera</taxon>
        <taxon>Endopterygota</taxon>
        <taxon>Coleoptera</taxon>
        <taxon>Polyphaga</taxon>
        <taxon>Elateriformia</taxon>
        <taxon>Buprestoidea</taxon>
        <taxon>Buprestidae</taxon>
        <taxon>Agrilinae</taxon>
        <taxon>Agrilus</taxon>
    </lineage>
</organism>
<dbReference type="PANTHER" id="PTHR45688:SF3">
    <property type="entry name" value="ALANINE--GLYOXYLATE AMINOTRANSFERASE 2, MITOCHONDRIAL"/>
    <property type="match status" value="1"/>
</dbReference>
<gene>
    <name evidence="39" type="primary">LOC108744670</name>
</gene>
<protein>
    <recommendedName>
        <fullName evidence="11">Alanine--glyoxylate aminotransferase 2, mitochondrial</fullName>
        <ecNumber evidence="26">2.6.1.18</ecNumber>
        <ecNumber evidence="10">2.6.1.40</ecNumber>
        <ecNumber evidence="5">2.6.1.44</ecNumber>
    </recommendedName>
    <alternativeName>
        <fullName evidence="12">(R)-3-amino-2-methylpropionate--pyruvate transaminase</fullName>
    </alternativeName>
    <alternativeName>
        <fullName evidence="14">Beta-ALAAT II</fullName>
    </alternativeName>
    <alternativeName>
        <fullName evidence="15">Beta-alanine-pyruvate aminotransferase</fullName>
    </alternativeName>
    <alternativeName>
        <fullName evidence="28">D-3-aminoisobutyrate-pyruvate aminotransferase</fullName>
    </alternativeName>
    <alternativeName>
        <fullName evidence="13">D-AIBAT</fullName>
    </alternativeName>
    <alternativeName>
        <fullName evidence="27">D-beta-aminoisobutyrate-pyruvate aminotransferase</fullName>
    </alternativeName>
</protein>
<comment type="catalytic activity">
    <reaction evidence="23">
        <text>N(omega),N('omega)-dimethyl-L-arginine + pyruvate = 5-(3,3'-dimethylguanidino)-2-oxopentanoate + L-alanine</text>
        <dbReference type="Rhea" id="RHEA:77307"/>
        <dbReference type="ChEBI" id="CHEBI:15361"/>
        <dbReference type="ChEBI" id="CHEBI:57972"/>
        <dbReference type="ChEBI" id="CHEBI:197308"/>
        <dbReference type="ChEBI" id="CHEBI:197310"/>
    </reaction>
</comment>
<evidence type="ECO:0000256" key="9">
    <source>
        <dbReference type="ARBA" id="ARBA00033660"/>
    </source>
</evidence>
<dbReference type="GO" id="GO:0030170">
    <property type="term" value="F:pyridoxal phosphate binding"/>
    <property type="evidence" value="ECO:0007669"/>
    <property type="project" value="InterPro"/>
</dbReference>
<evidence type="ECO:0000256" key="19">
    <source>
        <dbReference type="ARBA" id="ARBA00043749"/>
    </source>
</evidence>
<evidence type="ECO:0000256" key="27">
    <source>
        <dbReference type="ARBA" id="ARBA00044257"/>
    </source>
</evidence>
<dbReference type="EC" id="2.6.1.18" evidence="26"/>
<dbReference type="InParanoid" id="A0A1W4XUF5"/>
<evidence type="ECO:0000256" key="31">
    <source>
        <dbReference type="ARBA" id="ARBA00048500"/>
    </source>
</evidence>
<comment type="catalytic activity">
    <reaction evidence="20">
        <text>2-oxobutanoate + L-alanine = (2S)-2-aminobutanoate + pyruvate</text>
        <dbReference type="Rhea" id="RHEA:77355"/>
        <dbReference type="ChEBI" id="CHEBI:15361"/>
        <dbReference type="ChEBI" id="CHEBI:16763"/>
        <dbReference type="ChEBI" id="CHEBI:57972"/>
        <dbReference type="ChEBI" id="CHEBI:74359"/>
        <dbReference type="EC" id="2.6.1.44"/>
    </reaction>
</comment>
<dbReference type="GO" id="GO:0047305">
    <property type="term" value="F:(R)-3-amino-2-methylpropionate-pyruvate transaminase activity"/>
    <property type="evidence" value="ECO:0007669"/>
    <property type="project" value="UniProtKB-EC"/>
</dbReference>
<dbReference type="GeneID" id="108744670"/>
<keyword evidence="38" id="KW-1185">Reference proteome</keyword>
<evidence type="ECO:0000256" key="11">
    <source>
        <dbReference type="ARBA" id="ARBA00039862"/>
    </source>
</evidence>
<comment type="catalytic activity">
    <reaction evidence="19">
        <text>N(omega),N(omega)-dimethyl-L-arginine + oxaloacetate = 5-(3,3-dimethylguanidino)-2-oxopentanoate + L-aspartate</text>
        <dbReference type="Rhea" id="RHEA:77343"/>
        <dbReference type="ChEBI" id="CHEBI:16452"/>
        <dbReference type="ChEBI" id="CHEBI:29991"/>
        <dbReference type="ChEBI" id="CHEBI:58326"/>
        <dbReference type="ChEBI" id="CHEBI:197301"/>
    </reaction>
</comment>
<dbReference type="RefSeq" id="XP_018336055.1">
    <property type="nucleotide sequence ID" value="XM_018480553.2"/>
</dbReference>
<evidence type="ECO:0000256" key="33">
    <source>
        <dbReference type="ARBA" id="ARBA00048760"/>
    </source>
</evidence>
<keyword evidence="8 37" id="KW-0663">Pyridoxal phosphate</keyword>
<comment type="catalytic activity">
    <reaction evidence="22">
        <text>L-ornithine + pyruvate = 5-amino-2-oxopentanoate + L-alanine</text>
        <dbReference type="Rhea" id="RHEA:77327"/>
        <dbReference type="ChEBI" id="CHEBI:15361"/>
        <dbReference type="ChEBI" id="CHEBI:46911"/>
        <dbReference type="ChEBI" id="CHEBI:57972"/>
        <dbReference type="ChEBI" id="CHEBI:58802"/>
    </reaction>
</comment>
<dbReference type="SUPFAM" id="SSF53383">
    <property type="entry name" value="PLP-dependent transferases"/>
    <property type="match status" value="1"/>
</dbReference>
<reference evidence="39" key="1">
    <citation type="submission" date="2025-08" db="UniProtKB">
        <authorList>
            <consortium name="RefSeq"/>
        </authorList>
    </citation>
    <scope>IDENTIFICATION</scope>
    <source>
        <tissue evidence="39">Entire body</tissue>
    </source>
</reference>
<dbReference type="GO" id="GO:0009436">
    <property type="term" value="P:glyoxylate catabolic process"/>
    <property type="evidence" value="ECO:0007669"/>
    <property type="project" value="TreeGrafter"/>
</dbReference>
<evidence type="ECO:0000256" key="10">
    <source>
        <dbReference type="ARBA" id="ARBA00039130"/>
    </source>
</evidence>
<evidence type="ECO:0000256" key="5">
    <source>
        <dbReference type="ARBA" id="ARBA00013049"/>
    </source>
</evidence>
<comment type="function">
    <text evidence="36">Multifunctional aminotransferase with a broad substrate specificity. Catalyzes the conversion of glyoxylate to glycine using alanine as the amino donor. Catalyzes metabolism of not L- but the D-isomer of D-beta-aminoisobutyric acid to generate 2-methyl-3-oxopropanoate and alanine. Catalyzes the transfer of the amino group from beta-alanine to pyruvate to yield L-alanine and 3-oxopropanoate. Can metabolize NG-monomethyl-L-arginine (NMMA), asymmetric NG,NG-dimethyl-L-arginine (ADMA) and symmetric NG,N'G-dimethyl-L-arginine (SDMA). ADMA is a potent inhibitor of nitric-oxide (NO) synthase, and this activity provides mechanism through which the kidney regulates blood pressure.</text>
</comment>
<evidence type="ECO:0000256" key="7">
    <source>
        <dbReference type="ARBA" id="ARBA00022679"/>
    </source>
</evidence>
<comment type="catalytic activity">
    <reaction evidence="9">
        <text>glyoxylate + L-alanine = glycine + pyruvate</text>
        <dbReference type="Rhea" id="RHEA:24248"/>
        <dbReference type="ChEBI" id="CHEBI:15361"/>
        <dbReference type="ChEBI" id="CHEBI:36655"/>
        <dbReference type="ChEBI" id="CHEBI:57305"/>
        <dbReference type="ChEBI" id="CHEBI:57972"/>
        <dbReference type="EC" id="2.6.1.44"/>
    </reaction>
    <physiologicalReaction direction="left-to-right" evidence="9">
        <dbReference type="Rhea" id="RHEA:24249"/>
    </physiologicalReaction>
</comment>
<evidence type="ECO:0000256" key="36">
    <source>
        <dbReference type="ARBA" id="ARBA00058068"/>
    </source>
</evidence>
<comment type="catalytic activity">
    <reaction evidence="34">
        <text>oxaloacetate + L-alanine = L-aspartate + pyruvate</text>
        <dbReference type="Rhea" id="RHEA:77347"/>
        <dbReference type="ChEBI" id="CHEBI:15361"/>
        <dbReference type="ChEBI" id="CHEBI:16452"/>
        <dbReference type="ChEBI" id="CHEBI:29991"/>
        <dbReference type="ChEBI" id="CHEBI:57972"/>
    </reaction>
</comment>
<dbReference type="Gene3D" id="3.90.1150.10">
    <property type="entry name" value="Aspartate Aminotransferase, domain 1"/>
    <property type="match status" value="1"/>
</dbReference>
<comment type="subcellular location">
    <subcellularLocation>
        <location evidence="2">Mitochondrion</location>
    </subcellularLocation>
</comment>
<comment type="catalytic activity">
    <reaction evidence="31">
        <text>2-oxohexanoate + N(omega),N(omega)-dimethyl-L-arginine = L-2-aminohexanoate + 5-(3,3-dimethylguanidino)-2-oxopentanoate</text>
        <dbReference type="Rhea" id="RHEA:77363"/>
        <dbReference type="ChEBI" id="CHEBI:35177"/>
        <dbReference type="ChEBI" id="CHEBI:58326"/>
        <dbReference type="ChEBI" id="CHEBI:58455"/>
        <dbReference type="ChEBI" id="CHEBI:197301"/>
    </reaction>
</comment>
<evidence type="ECO:0000256" key="1">
    <source>
        <dbReference type="ARBA" id="ARBA00001933"/>
    </source>
</evidence>
<dbReference type="InterPro" id="IPR015422">
    <property type="entry name" value="PyrdxlP-dep_Trfase_small"/>
</dbReference>
<evidence type="ECO:0000256" key="28">
    <source>
        <dbReference type="ARBA" id="ARBA00044258"/>
    </source>
</evidence>
<dbReference type="InterPro" id="IPR015421">
    <property type="entry name" value="PyrdxlP-dep_Trfase_major"/>
</dbReference>
<evidence type="ECO:0000313" key="39">
    <source>
        <dbReference type="RefSeq" id="XP_018336055.1"/>
    </source>
</evidence>
<evidence type="ECO:0000256" key="14">
    <source>
        <dbReference type="ARBA" id="ARBA00042611"/>
    </source>
</evidence>
<evidence type="ECO:0000256" key="23">
    <source>
        <dbReference type="ARBA" id="ARBA00043798"/>
    </source>
</evidence>
<dbReference type="GO" id="GO:0016223">
    <property type="term" value="F:beta-alanine:pyruvate transaminase activity"/>
    <property type="evidence" value="ECO:0007669"/>
    <property type="project" value="UniProtKB-EC"/>
</dbReference>
<evidence type="ECO:0000313" key="38">
    <source>
        <dbReference type="Proteomes" id="UP000192223"/>
    </source>
</evidence>
<dbReference type="GO" id="GO:0008453">
    <property type="term" value="F:alanine-glyoxylate transaminase activity"/>
    <property type="evidence" value="ECO:0007669"/>
    <property type="project" value="UniProtKB-EC"/>
</dbReference>
<dbReference type="EC" id="2.6.1.44" evidence="5"/>
<dbReference type="STRING" id="224129.A0A1W4XUF5"/>
<comment type="catalytic activity">
    <reaction evidence="30">
        <text>L-ornithine + glyoxylate = 5-amino-2-oxopentanoate + glycine</text>
        <dbReference type="Rhea" id="RHEA:77331"/>
        <dbReference type="ChEBI" id="CHEBI:36655"/>
        <dbReference type="ChEBI" id="CHEBI:46911"/>
        <dbReference type="ChEBI" id="CHEBI:57305"/>
        <dbReference type="ChEBI" id="CHEBI:58802"/>
    </reaction>
</comment>
<dbReference type="GO" id="GO:0019481">
    <property type="term" value="P:L-alanine catabolic process, by transamination"/>
    <property type="evidence" value="ECO:0007669"/>
    <property type="project" value="TreeGrafter"/>
</dbReference>
<comment type="catalytic activity">
    <reaction evidence="18">
        <text>(R)-3-amino-2-methylpropanoate + pyruvate = 2-methyl-3-oxopropanoate + L-alanine</text>
        <dbReference type="Rhea" id="RHEA:18393"/>
        <dbReference type="ChEBI" id="CHEBI:15361"/>
        <dbReference type="ChEBI" id="CHEBI:57700"/>
        <dbReference type="ChEBI" id="CHEBI:57731"/>
        <dbReference type="ChEBI" id="CHEBI:57972"/>
        <dbReference type="EC" id="2.6.1.40"/>
    </reaction>
    <physiologicalReaction direction="left-to-right" evidence="18">
        <dbReference type="Rhea" id="RHEA:18394"/>
    </physiologicalReaction>
</comment>
<evidence type="ECO:0000256" key="6">
    <source>
        <dbReference type="ARBA" id="ARBA00022576"/>
    </source>
</evidence>
<comment type="catalytic activity">
    <reaction evidence="25">
        <text>2-oxopentanoate + N(omega),N(omega)-dimethyl-L-arginine = 5-(3,3-dimethylguanidino)-2-oxopentanoate + L-2-aminopentanoate</text>
        <dbReference type="Rhea" id="RHEA:77359"/>
        <dbReference type="ChEBI" id="CHEBI:28644"/>
        <dbReference type="ChEBI" id="CHEBI:58326"/>
        <dbReference type="ChEBI" id="CHEBI:58441"/>
        <dbReference type="ChEBI" id="CHEBI:197301"/>
    </reaction>
</comment>
<evidence type="ECO:0000256" key="2">
    <source>
        <dbReference type="ARBA" id="ARBA00004173"/>
    </source>
</evidence>
<dbReference type="InterPro" id="IPR005814">
    <property type="entry name" value="Aminotrans_3"/>
</dbReference>
<dbReference type="PANTHER" id="PTHR45688">
    <property type="match status" value="1"/>
</dbReference>
<evidence type="ECO:0000256" key="37">
    <source>
        <dbReference type="RuleBase" id="RU003560"/>
    </source>
</evidence>
<evidence type="ECO:0000256" key="26">
    <source>
        <dbReference type="ARBA" id="ARBA00044055"/>
    </source>
</evidence>
<evidence type="ECO:0000256" key="22">
    <source>
        <dbReference type="ARBA" id="ARBA00043777"/>
    </source>
</evidence>
<evidence type="ECO:0000256" key="34">
    <source>
        <dbReference type="ARBA" id="ARBA00048916"/>
    </source>
</evidence>
<comment type="catalytic activity">
    <reaction evidence="21">
        <text>N(omega)-methyl-L-arginine + pyruvate = 5-(3-methylguanidino)-2-oxopentanoate + L-alanine</text>
        <dbReference type="Rhea" id="RHEA:77319"/>
        <dbReference type="ChEBI" id="CHEBI:15361"/>
        <dbReference type="ChEBI" id="CHEBI:57972"/>
        <dbReference type="ChEBI" id="CHEBI:114953"/>
        <dbReference type="ChEBI" id="CHEBI:197314"/>
    </reaction>
</comment>
<comment type="catalytic activity">
    <reaction evidence="35">
        <text>N(omega),N('omega)-dimethyl-L-arginine + glyoxylate = 5-(3,3'-dimethylguanidino)-2-oxopentanoate + glycine</text>
        <dbReference type="Rhea" id="RHEA:77315"/>
        <dbReference type="ChEBI" id="CHEBI:36655"/>
        <dbReference type="ChEBI" id="CHEBI:57305"/>
        <dbReference type="ChEBI" id="CHEBI:197308"/>
        <dbReference type="ChEBI" id="CHEBI:197310"/>
    </reaction>
</comment>
<evidence type="ECO:0000256" key="17">
    <source>
        <dbReference type="ARBA" id="ARBA00043679"/>
    </source>
</evidence>
<dbReference type="Gene3D" id="3.40.640.10">
    <property type="entry name" value="Type I PLP-dependent aspartate aminotransferase-like (Major domain)"/>
    <property type="match status" value="1"/>
</dbReference>
<comment type="catalytic activity">
    <reaction evidence="16">
        <text>N(omega),N(omega)-dimethyl-L-arginine + pyruvate = 5-(3,3-dimethylguanidino)-2-oxopentanoate + L-alanine</text>
        <dbReference type="Rhea" id="RHEA:77303"/>
        <dbReference type="ChEBI" id="CHEBI:15361"/>
        <dbReference type="ChEBI" id="CHEBI:57972"/>
        <dbReference type="ChEBI" id="CHEBI:58326"/>
        <dbReference type="ChEBI" id="CHEBI:197301"/>
    </reaction>
</comment>
<dbReference type="Proteomes" id="UP000192223">
    <property type="component" value="Unplaced"/>
</dbReference>
<dbReference type="EC" id="2.6.1.40" evidence="10"/>
<name>A0A1W4XUF5_AGRPL</name>
<dbReference type="InterPro" id="IPR015424">
    <property type="entry name" value="PyrdxlP-dep_Trfase"/>
</dbReference>
<evidence type="ECO:0000256" key="4">
    <source>
        <dbReference type="ARBA" id="ARBA00011881"/>
    </source>
</evidence>
<evidence type="ECO:0000256" key="15">
    <source>
        <dbReference type="ARBA" id="ARBA00042669"/>
    </source>
</evidence>
<evidence type="ECO:0000256" key="24">
    <source>
        <dbReference type="ARBA" id="ARBA00043825"/>
    </source>
</evidence>